<evidence type="ECO:0000313" key="2">
    <source>
        <dbReference type="Proteomes" id="UP000481861"/>
    </source>
</evidence>
<dbReference type="Proteomes" id="UP000481861">
    <property type="component" value="Unassembled WGS sequence"/>
</dbReference>
<sequence length="305" mass="34847">MDPDYATRLRSTTASARASLIATNLSHKKAFKLAAGPNPSLPEAFAAVHRTSAQFEESVSAYSRRNPRTDGARARPTARAARYAALRRRRVCEPPIRRRDFGASEGGGCGDGLRGQCPREVVQGDVFRVGITREEVMRTADLFIWIDGCKDEPEVRWNGIKDEVLQEMESGMEALLHIPFERRRDIVFHFDADGTRDWQIPVLSHMLKIVSPAFLGLKEKGFDLVFYYQNNYQEIVFELDSEAFEWTFEEWMSTLRRTGADGTACWLVQCGLVRSQTEAEIQRKMPTWKTIMRDLYRVPMEEGDE</sequence>
<accession>A0A7C8MGP3</accession>
<reference evidence="1 2" key="1">
    <citation type="submission" date="2020-01" db="EMBL/GenBank/DDBJ databases">
        <authorList>
            <consortium name="DOE Joint Genome Institute"/>
            <person name="Haridas S."/>
            <person name="Albert R."/>
            <person name="Binder M."/>
            <person name="Bloem J."/>
            <person name="Labutti K."/>
            <person name="Salamov A."/>
            <person name="Andreopoulos B."/>
            <person name="Baker S.E."/>
            <person name="Barry K."/>
            <person name="Bills G."/>
            <person name="Bluhm B.H."/>
            <person name="Cannon C."/>
            <person name="Castanera R."/>
            <person name="Culley D.E."/>
            <person name="Daum C."/>
            <person name="Ezra D."/>
            <person name="Gonzalez J.B."/>
            <person name="Henrissat B."/>
            <person name="Kuo A."/>
            <person name="Liang C."/>
            <person name="Lipzen A."/>
            <person name="Lutzoni F."/>
            <person name="Magnuson J."/>
            <person name="Mondo S."/>
            <person name="Nolan M."/>
            <person name="Ohm R."/>
            <person name="Pangilinan J."/>
            <person name="Park H.-J.H."/>
            <person name="Ramirez L."/>
            <person name="Alfaro M."/>
            <person name="Sun H."/>
            <person name="Tritt A."/>
            <person name="Yoshinaga Y."/>
            <person name="Zwiers L.-H.L."/>
            <person name="Turgeon B.G."/>
            <person name="Goodwin S.B."/>
            <person name="Spatafora J.W."/>
            <person name="Crous P.W."/>
            <person name="Grigoriev I.V."/>
        </authorList>
    </citation>
    <scope>NUCLEOTIDE SEQUENCE [LARGE SCALE GENOMIC DNA]</scope>
    <source>
        <strain evidence="1 2">CBS 611.86</strain>
    </source>
</reference>
<keyword evidence="2" id="KW-1185">Reference proteome</keyword>
<evidence type="ECO:0000313" key="1">
    <source>
        <dbReference type="EMBL" id="KAF2866665.1"/>
    </source>
</evidence>
<organism evidence="1 2">
    <name type="scientific">Massariosphaeria phaeospora</name>
    <dbReference type="NCBI Taxonomy" id="100035"/>
    <lineage>
        <taxon>Eukaryota</taxon>
        <taxon>Fungi</taxon>
        <taxon>Dikarya</taxon>
        <taxon>Ascomycota</taxon>
        <taxon>Pezizomycotina</taxon>
        <taxon>Dothideomycetes</taxon>
        <taxon>Pleosporomycetidae</taxon>
        <taxon>Pleosporales</taxon>
        <taxon>Pleosporales incertae sedis</taxon>
        <taxon>Massariosphaeria</taxon>
    </lineage>
</organism>
<dbReference type="OrthoDB" id="3795309at2759"/>
<name>A0A7C8MGP3_9PLEO</name>
<protein>
    <submittedName>
        <fullName evidence="1">Uncharacterized protein</fullName>
    </submittedName>
</protein>
<comment type="caution">
    <text evidence="1">The sequence shown here is derived from an EMBL/GenBank/DDBJ whole genome shotgun (WGS) entry which is preliminary data.</text>
</comment>
<proteinExistence type="predicted"/>
<gene>
    <name evidence="1" type="ORF">BDV95DRAFT_598573</name>
</gene>
<dbReference type="AlphaFoldDB" id="A0A7C8MGP3"/>
<dbReference type="EMBL" id="JAADJZ010000026">
    <property type="protein sequence ID" value="KAF2866665.1"/>
    <property type="molecule type" value="Genomic_DNA"/>
</dbReference>